<name>A0A0D6LPN2_9BILA</name>
<dbReference type="PANTHER" id="PTHR33966:SF1">
    <property type="entry name" value="PROTEIN ODR-4 HOMOLOG"/>
    <property type="match status" value="1"/>
</dbReference>
<comment type="similarity">
    <text evidence="2">Belongs to the ODR-4 family.</text>
</comment>
<comment type="subcellular location">
    <subcellularLocation>
        <location evidence="1">Membrane</location>
    </subcellularLocation>
</comment>
<evidence type="ECO:0000256" key="5">
    <source>
        <dbReference type="ARBA" id="ARBA00023136"/>
    </source>
</evidence>
<evidence type="ECO:0000313" key="7">
    <source>
        <dbReference type="EMBL" id="EPB69612.1"/>
    </source>
</evidence>
<dbReference type="Proteomes" id="UP000054495">
    <property type="component" value="Unassembled WGS sequence"/>
</dbReference>
<keyword evidence="5 6" id="KW-0472">Membrane</keyword>
<keyword evidence="3 6" id="KW-0812">Transmembrane</keyword>
<dbReference type="GO" id="GO:0008104">
    <property type="term" value="P:intracellular protein localization"/>
    <property type="evidence" value="ECO:0007669"/>
    <property type="project" value="TreeGrafter"/>
</dbReference>
<feature type="transmembrane region" description="Helical" evidence="6">
    <location>
        <begin position="456"/>
        <end position="481"/>
    </location>
</feature>
<proteinExistence type="inferred from homology"/>
<dbReference type="Pfam" id="PF14778">
    <property type="entry name" value="ODR4-like"/>
    <property type="match status" value="1"/>
</dbReference>
<evidence type="ECO:0000256" key="4">
    <source>
        <dbReference type="ARBA" id="ARBA00022989"/>
    </source>
</evidence>
<evidence type="ECO:0000256" key="1">
    <source>
        <dbReference type="ARBA" id="ARBA00004370"/>
    </source>
</evidence>
<evidence type="ECO:0000313" key="8">
    <source>
        <dbReference type="Proteomes" id="UP000054495"/>
    </source>
</evidence>
<gene>
    <name evidence="7" type="ORF">ANCCEY_11289</name>
</gene>
<dbReference type="GO" id="GO:0012505">
    <property type="term" value="C:endomembrane system"/>
    <property type="evidence" value="ECO:0007669"/>
    <property type="project" value="TreeGrafter"/>
</dbReference>
<dbReference type="AlphaFoldDB" id="A0A0D6LPN2"/>
<accession>A0A0D6LPN2</accession>
<dbReference type="EMBL" id="KE125273">
    <property type="protein sequence ID" value="EPB69612.1"/>
    <property type="molecule type" value="Genomic_DNA"/>
</dbReference>
<evidence type="ECO:0000256" key="6">
    <source>
        <dbReference type="SAM" id="Phobius"/>
    </source>
</evidence>
<dbReference type="GO" id="GO:0016020">
    <property type="term" value="C:membrane"/>
    <property type="evidence" value="ECO:0007669"/>
    <property type="project" value="UniProtKB-SubCell"/>
</dbReference>
<keyword evidence="8" id="KW-1185">Reference proteome</keyword>
<dbReference type="InterPro" id="IPR029454">
    <property type="entry name" value="ODR-4-like"/>
</dbReference>
<organism evidence="7 8">
    <name type="scientific">Ancylostoma ceylanicum</name>
    <dbReference type="NCBI Taxonomy" id="53326"/>
    <lineage>
        <taxon>Eukaryota</taxon>
        <taxon>Metazoa</taxon>
        <taxon>Ecdysozoa</taxon>
        <taxon>Nematoda</taxon>
        <taxon>Chromadorea</taxon>
        <taxon>Rhabditida</taxon>
        <taxon>Rhabditina</taxon>
        <taxon>Rhabditomorpha</taxon>
        <taxon>Strongyloidea</taxon>
        <taxon>Ancylostomatidae</taxon>
        <taxon>Ancylostomatinae</taxon>
        <taxon>Ancylostoma</taxon>
    </lineage>
</organism>
<evidence type="ECO:0000256" key="3">
    <source>
        <dbReference type="ARBA" id="ARBA00022692"/>
    </source>
</evidence>
<sequence>MDPLLYPSQLAASCYHSNKGLLWLAMKLSISTRELVMVAIELSEQMIIFDRCLESWLDSTQKSQQKSQKEGNFTYAVHFLIGSFCSDGDIHVAHAALCPLPATAADGAGDALSRTLDDEWIADNAEKVTRILPGGIHVVGLIWFSERKLFNDQKSMLTRALGRIQRTNNLLTTLSISSVSDQMALVFNEFPNGKPTGLIIDVVRRGPDSPTKVSFSALEWVSVISNASARICLNVPTRSKQSHFFTEFLAAIRPFAQNLLSCPLMLINGEIRDESEQLFKDLKKKKTDSVEVQMFIDTCENKENICEPQIATNLHEVSFDIEIRAAVPSRSKVGAVVAAVKHHLLRNLTARAELQYESMDIVEEGSAAPCSVHQMPRPATTVLHTHPAILLSDYLFEADTIEDAQKNFDELIGLKTSLEHIDEGWERSLEINEMEAVRAPLDDTPIVNFKSKDDDIGSICTLLIALSVIMAVVGVVVYFAIGR</sequence>
<protein>
    <submittedName>
        <fullName evidence="7">Uncharacterized protein</fullName>
    </submittedName>
</protein>
<keyword evidence="4 6" id="KW-1133">Transmembrane helix</keyword>
<dbReference type="PANTHER" id="PTHR33966">
    <property type="entry name" value="PROTEIN ODR-4 HOMOLOG"/>
    <property type="match status" value="1"/>
</dbReference>
<evidence type="ECO:0000256" key="2">
    <source>
        <dbReference type="ARBA" id="ARBA00010131"/>
    </source>
</evidence>
<reference evidence="7 8" key="1">
    <citation type="submission" date="2013-05" db="EMBL/GenBank/DDBJ databases">
        <title>Draft genome of the parasitic nematode Anyclostoma ceylanicum.</title>
        <authorList>
            <person name="Mitreva M."/>
        </authorList>
    </citation>
    <scope>NUCLEOTIDE SEQUENCE [LARGE SCALE GENOMIC DNA]</scope>
</reference>